<feature type="domain" description="Sushi" evidence="7">
    <location>
        <begin position="282"/>
        <end position="338"/>
    </location>
</feature>
<protein>
    <submittedName>
        <fullName evidence="8">Complement receptor type 1-like</fullName>
    </submittedName>
</protein>
<dbReference type="Gene3D" id="2.10.70.10">
    <property type="entry name" value="Complement Module, domain 1"/>
    <property type="match status" value="7"/>
</dbReference>
<dbReference type="PROSITE" id="PS50923">
    <property type="entry name" value="SUSHI"/>
    <property type="match status" value="7"/>
</dbReference>
<feature type="chain" id="PRO_5018703748" evidence="6">
    <location>
        <begin position="19"/>
        <end position="467"/>
    </location>
</feature>
<dbReference type="FunFam" id="2.10.70.10:FF:000014">
    <property type="entry name" value="Membrane cofactor protein"/>
    <property type="match status" value="2"/>
</dbReference>
<feature type="domain" description="Sushi" evidence="7">
    <location>
        <begin position="145"/>
        <end position="204"/>
    </location>
</feature>
<dbReference type="Ensembl" id="ENSAPOT00000005123.1">
    <property type="protein sequence ID" value="ENSAPOP00000007331.1"/>
    <property type="gene ID" value="ENSAPOG00000009293.1"/>
</dbReference>
<dbReference type="STRING" id="80966.ENSAPOP00000007331"/>
<organism evidence="8 9">
    <name type="scientific">Acanthochromis polyacanthus</name>
    <name type="common">spiny chromis</name>
    <dbReference type="NCBI Taxonomy" id="80966"/>
    <lineage>
        <taxon>Eukaryota</taxon>
        <taxon>Metazoa</taxon>
        <taxon>Chordata</taxon>
        <taxon>Craniata</taxon>
        <taxon>Vertebrata</taxon>
        <taxon>Euteleostomi</taxon>
        <taxon>Actinopterygii</taxon>
        <taxon>Neopterygii</taxon>
        <taxon>Teleostei</taxon>
        <taxon>Neoteleostei</taxon>
        <taxon>Acanthomorphata</taxon>
        <taxon>Ovalentaria</taxon>
        <taxon>Pomacentridae</taxon>
        <taxon>Acanthochromis</taxon>
    </lineage>
</organism>
<evidence type="ECO:0000256" key="3">
    <source>
        <dbReference type="ARBA" id="ARBA00022737"/>
    </source>
</evidence>
<feature type="domain" description="Sushi" evidence="7">
    <location>
        <begin position="339"/>
        <end position="397"/>
    </location>
</feature>
<dbReference type="InterPro" id="IPR035976">
    <property type="entry name" value="Sushi/SCR/CCP_sf"/>
</dbReference>
<evidence type="ECO:0000256" key="6">
    <source>
        <dbReference type="SAM" id="SignalP"/>
    </source>
</evidence>
<proteinExistence type="predicted"/>
<dbReference type="InterPro" id="IPR051277">
    <property type="entry name" value="SEZ6_CSMD_C4BPB_Regulators"/>
</dbReference>
<feature type="signal peptide" evidence="6">
    <location>
        <begin position="1"/>
        <end position="18"/>
    </location>
</feature>
<keyword evidence="2 6" id="KW-0732">Signal</keyword>
<keyword evidence="4 5" id="KW-1015">Disulfide bond</keyword>
<dbReference type="GeneID" id="110961617"/>
<dbReference type="InterPro" id="IPR000436">
    <property type="entry name" value="Sushi_SCR_CCP_dom"/>
</dbReference>
<feature type="disulfide bond" evidence="5">
    <location>
        <begin position="175"/>
        <end position="202"/>
    </location>
</feature>
<dbReference type="InParanoid" id="A0A3Q1ER00"/>
<dbReference type="SUPFAM" id="SSF57535">
    <property type="entry name" value="Complement control module/SCR domain"/>
    <property type="match status" value="7"/>
</dbReference>
<evidence type="ECO:0000256" key="5">
    <source>
        <dbReference type="PROSITE-ProRule" id="PRU00302"/>
    </source>
</evidence>
<evidence type="ECO:0000313" key="8">
    <source>
        <dbReference type="Ensembl" id="ENSAPOP00000007331.1"/>
    </source>
</evidence>
<dbReference type="RefSeq" id="XP_022064992.1">
    <property type="nucleotide sequence ID" value="XM_022209300.2"/>
</dbReference>
<feature type="domain" description="Sushi" evidence="7">
    <location>
        <begin position="398"/>
        <end position="457"/>
    </location>
</feature>
<accession>A0A3Q1ER00</accession>
<keyword evidence="9" id="KW-1185">Reference proteome</keyword>
<feature type="domain" description="Sushi" evidence="7">
    <location>
        <begin position="85"/>
        <end position="142"/>
    </location>
</feature>
<reference evidence="8" key="1">
    <citation type="submission" date="2025-08" db="UniProtKB">
        <authorList>
            <consortium name="Ensembl"/>
        </authorList>
    </citation>
    <scope>IDENTIFICATION</scope>
</reference>
<feature type="disulfide bond" evidence="5">
    <location>
        <begin position="428"/>
        <end position="455"/>
    </location>
</feature>
<evidence type="ECO:0000259" key="7">
    <source>
        <dbReference type="PROSITE" id="PS50923"/>
    </source>
</evidence>
<comment type="caution">
    <text evidence="5">Lacks conserved residue(s) required for the propagation of feature annotation.</text>
</comment>
<sequence length="467" mass="51824">MRTVGWNILTFAFALTSAQGPKECSSPLEYPNIRLSSRYSSRNKFSSGEKVYYNCAEDFTPSTGSRAAECKGGTWTRLTLKCEKKTCGYANDLLHGQLHYEGNSYIGEKVYATCNEGYTLKGPKYMICQVSGWIGEFPTCEEGETTCSTPAVTNSVERAVVVSEYRVGETVSFTCQQGFSLDGAQQIKCGSDGQWQPEPPKCLLSLEKTPSAGNETGGCGVPQNVQNSNANLADKYITMTSFPSGDKVYYTCDVGYTPVGGSKVRFCRNGKWTPLRLKCERKSCGSAGEIENGRFVYSGAEFGDTATAICDEGYILVGQARRNCMSNGWDGRIPVCEAVDCDVPPVVKNAEIKGPHEPPYTYRTAIRYHCRVGTLIGQKEIWCTENGTWSTPPACHEITCRPPNVPNAFWMRSQNRFFRPQDTISIDCKRGYTMNGPNSITCHIDGQWYPRLPECRRSSRRQSHRRG</sequence>
<evidence type="ECO:0000256" key="1">
    <source>
        <dbReference type="ARBA" id="ARBA00022659"/>
    </source>
</evidence>
<dbReference type="CDD" id="cd00033">
    <property type="entry name" value="CCP"/>
    <property type="match status" value="6"/>
</dbReference>
<feature type="domain" description="Sushi" evidence="7">
    <location>
        <begin position="22"/>
        <end position="84"/>
    </location>
</feature>
<evidence type="ECO:0000256" key="4">
    <source>
        <dbReference type="ARBA" id="ARBA00023157"/>
    </source>
</evidence>
<reference evidence="8" key="2">
    <citation type="submission" date="2025-09" db="UniProtKB">
        <authorList>
            <consortium name="Ensembl"/>
        </authorList>
    </citation>
    <scope>IDENTIFICATION</scope>
</reference>
<feature type="disulfide bond" evidence="5">
    <location>
        <begin position="55"/>
        <end position="82"/>
    </location>
</feature>
<dbReference type="PANTHER" id="PTHR45656">
    <property type="entry name" value="PROTEIN CBR-CLEC-78"/>
    <property type="match status" value="1"/>
</dbReference>
<keyword evidence="1 5" id="KW-0768">Sushi</keyword>
<dbReference type="AlphaFoldDB" id="A0A3Q1ER00"/>
<dbReference type="PANTHER" id="PTHR45656:SF4">
    <property type="entry name" value="PROTEIN CBR-CLEC-78"/>
    <property type="match status" value="1"/>
</dbReference>
<feature type="disulfide bond" evidence="5">
    <location>
        <begin position="252"/>
        <end position="279"/>
    </location>
</feature>
<evidence type="ECO:0000256" key="2">
    <source>
        <dbReference type="ARBA" id="ARBA00022729"/>
    </source>
</evidence>
<feature type="domain" description="Sushi" evidence="7">
    <location>
        <begin position="217"/>
        <end position="281"/>
    </location>
</feature>
<keyword evidence="3" id="KW-0677">Repeat</keyword>
<dbReference type="Pfam" id="PF00084">
    <property type="entry name" value="Sushi"/>
    <property type="match status" value="7"/>
</dbReference>
<dbReference type="GeneTree" id="ENSGT00940000163310"/>
<name>A0A3Q1ER00_9TELE</name>
<dbReference type="Proteomes" id="UP000257200">
    <property type="component" value="Unplaced"/>
</dbReference>
<evidence type="ECO:0000313" key="9">
    <source>
        <dbReference type="Proteomes" id="UP000257200"/>
    </source>
</evidence>
<dbReference type="SMART" id="SM00032">
    <property type="entry name" value="CCP"/>
    <property type="match status" value="7"/>
</dbReference>